<name>A0A6F9DR23_9ASCI</name>
<evidence type="ECO:0000256" key="1">
    <source>
        <dbReference type="ARBA" id="ARBA00004123"/>
    </source>
</evidence>
<keyword evidence="6" id="KW-0804">Transcription</keyword>
<evidence type="ECO:0000259" key="10">
    <source>
        <dbReference type="SMART" id="SM00454"/>
    </source>
</evidence>
<dbReference type="Pfam" id="PF02820">
    <property type="entry name" value="MBT"/>
    <property type="match status" value="2"/>
</dbReference>
<evidence type="ECO:0000256" key="7">
    <source>
        <dbReference type="ARBA" id="ARBA00023242"/>
    </source>
</evidence>
<sequence>MSRRTSNDSTKSASSSGIPVNSRKGGKAKNESTEFVWDKYLQQTGMPAAPQECFKHDPIDQPLENTFEMFQKMEAKDARNPSAISVATIVMIEGPRLCLRLDGTDSCNDFWRLVNSKDIFPMGTCEAHGGLLQPPLGFTRNVSTWPAFLQKTLQSGKHANSDSFLPEPEGPKTNLFKVGMKLEAVDLKNPQLICPATIGEVDGEQIFVSFDGWRGAFDYWCNFDSRDIYPVGWCHINNHPIQPPGKKGDNPMVAEKLKAVVEDSKRQTRSVKNNPDIKHNVTKVEVVPPSIEKPARRRTLEKIARTKQAKEEKQNKERKSPSPPLPGADHVTSNAGSDWSMSSDESDSSQDSDEPKHKGESDKDSATGKDPHDVKMSSPSVDQADTESPSSDQSSSKDGSVKLQITKEDRRRKERKAWKQRKKQRRLAKALKRAGRLVEEGELRVLGEGGAGVNFTPEQIALLTSSQRKRHLEGECFKLKKKKKKKRMCDASYTRMEGFGIKGDITPTATTGKSPTSPSFLDAPTSTPTSLFGCNKAQIVRSATEGWPTRLQMGSVVTSDNKLGKFDTSYSTFSKSTVSDQPLTPTKSPRDPITMAQCVSTTTSDAEQPTKPALPNTNEKSTTPPPSVSSTSQIAPPAVEPSNSEDSNAVSSTTNPPPPVETPPPTNSDEAGPPSKVTSSELVTSSLPATKRRSRNPSKWTIDDVIVFVGEKEPALHSYLHLFQKHEIDGAAFLLLNSNNIVKYMNLKLGPALKLCTLVEDLKVSIARRRKK</sequence>
<feature type="compositionally biased region" description="Pro residues" evidence="9">
    <location>
        <begin position="655"/>
        <end position="666"/>
    </location>
</feature>
<dbReference type="InterPro" id="IPR050548">
    <property type="entry name" value="PcG_chromatin_remod_factors"/>
</dbReference>
<comment type="subcellular location">
    <subcellularLocation>
        <location evidence="1">Nucleus</location>
    </subcellularLocation>
</comment>
<feature type="compositionally biased region" description="Polar residues" evidence="9">
    <location>
        <begin position="572"/>
        <end position="587"/>
    </location>
</feature>
<organism evidence="11">
    <name type="scientific">Phallusia mammillata</name>
    <dbReference type="NCBI Taxonomy" id="59560"/>
    <lineage>
        <taxon>Eukaryota</taxon>
        <taxon>Metazoa</taxon>
        <taxon>Chordata</taxon>
        <taxon>Tunicata</taxon>
        <taxon>Ascidiacea</taxon>
        <taxon>Phlebobranchia</taxon>
        <taxon>Ascidiidae</taxon>
        <taxon>Phallusia</taxon>
    </lineage>
</organism>
<evidence type="ECO:0000256" key="3">
    <source>
        <dbReference type="ARBA" id="ARBA00022491"/>
    </source>
</evidence>
<feature type="region of interest" description="Disordered" evidence="9">
    <location>
        <begin position="505"/>
        <end position="525"/>
    </location>
</feature>
<gene>
    <name evidence="11" type="primary">Scmh1</name>
</gene>
<feature type="region of interest" description="Disordered" evidence="9">
    <location>
        <begin position="572"/>
        <end position="695"/>
    </location>
</feature>
<dbReference type="Gene3D" id="2.30.30.140">
    <property type="match status" value="2"/>
</dbReference>
<keyword evidence="7" id="KW-0539">Nucleus</keyword>
<dbReference type="GO" id="GO:0005634">
    <property type="term" value="C:nucleus"/>
    <property type="evidence" value="ECO:0007669"/>
    <property type="project" value="UniProtKB-SubCell"/>
</dbReference>
<evidence type="ECO:0000256" key="4">
    <source>
        <dbReference type="ARBA" id="ARBA00022737"/>
    </source>
</evidence>
<feature type="repeat" description="MBT" evidence="8">
    <location>
        <begin position="143"/>
        <end position="244"/>
    </location>
</feature>
<feature type="region of interest" description="Disordered" evidence="9">
    <location>
        <begin position="261"/>
        <end position="427"/>
    </location>
</feature>
<evidence type="ECO:0000256" key="5">
    <source>
        <dbReference type="ARBA" id="ARBA00023015"/>
    </source>
</evidence>
<feature type="domain" description="SAM" evidence="10">
    <location>
        <begin position="697"/>
        <end position="765"/>
    </location>
</feature>
<dbReference type="InterPro" id="IPR004092">
    <property type="entry name" value="Mbt"/>
</dbReference>
<proteinExistence type="evidence at transcript level"/>
<feature type="repeat" description="MBT" evidence="8">
    <location>
        <begin position="35"/>
        <end position="135"/>
    </location>
</feature>
<dbReference type="SMART" id="SM00561">
    <property type="entry name" value="MBT"/>
    <property type="match status" value="2"/>
</dbReference>
<dbReference type="SUPFAM" id="SSF63748">
    <property type="entry name" value="Tudor/PWWP/MBT"/>
    <property type="match status" value="2"/>
</dbReference>
<dbReference type="Pfam" id="PF00536">
    <property type="entry name" value="SAM_1"/>
    <property type="match status" value="1"/>
</dbReference>
<dbReference type="PANTHER" id="PTHR12247">
    <property type="entry name" value="POLYCOMB GROUP PROTEIN"/>
    <property type="match status" value="1"/>
</dbReference>
<dbReference type="InterPro" id="IPR013761">
    <property type="entry name" value="SAM/pointed_sf"/>
</dbReference>
<dbReference type="CDD" id="cd20092">
    <property type="entry name" value="MBT_dScm-like_rpt2"/>
    <property type="match status" value="1"/>
</dbReference>
<dbReference type="GO" id="GO:0003682">
    <property type="term" value="F:chromatin binding"/>
    <property type="evidence" value="ECO:0007669"/>
    <property type="project" value="TreeGrafter"/>
</dbReference>
<feature type="region of interest" description="Disordered" evidence="9">
    <location>
        <begin position="1"/>
        <end position="30"/>
    </location>
</feature>
<comment type="similarity">
    <text evidence="2">Belongs to the SCM family.</text>
</comment>
<dbReference type="InterPro" id="IPR001660">
    <property type="entry name" value="SAM"/>
</dbReference>
<feature type="compositionally biased region" description="Polar residues" evidence="9">
    <location>
        <begin position="597"/>
        <end position="607"/>
    </location>
</feature>
<dbReference type="GO" id="GO:0045892">
    <property type="term" value="P:negative regulation of DNA-templated transcription"/>
    <property type="evidence" value="ECO:0007669"/>
    <property type="project" value="TreeGrafter"/>
</dbReference>
<dbReference type="InterPro" id="IPR047531">
    <property type="entry name" value="SAM_Scm-like"/>
</dbReference>
<dbReference type="SUPFAM" id="SSF47769">
    <property type="entry name" value="SAM/Pointed domain"/>
    <property type="match status" value="1"/>
</dbReference>
<dbReference type="PROSITE" id="PS51079">
    <property type="entry name" value="MBT"/>
    <property type="match status" value="2"/>
</dbReference>
<feature type="compositionally biased region" description="Basic and acidic residues" evidence="9">
    <location>
        <begin position="353"/>
        <end position="375"/>
    </location>
</feature>
<dbReference type="Gene3D" id="1.10.150.50">
    <property type="entry name" value="Transcription Factor, Ets-1"/>
    <property type="match status" value="1"/>
</dbReference>
<protein>
    <submittedName>
        <fullName evidence="11">Sex comb on midleg-like1</fullName>
    </submittedName>
</protein>
<keyword evidence="4" id="KW-0677">Repeat</keyword>
<evidence type="ECO:0000313" key="11">
    <source>
        <dbReference type="EMBL" id="CAB3265894.1"/>
    </source>
</evidence>
<dbReference type="PANTHER" id="PTHR12247:SF132">
    <property type="entry name" value="POLYCOMB PROTEIN SCM"/>
    <property type="match status" value="1"/>
</dbReference>
<feature type="compositionally biased region" description="Low complexity" evidence="9">
    <location>
        <begin position="386"/>
        <end position="398"/>
    </location>
</feature>
<dbReference type="AlphaFoldDB" id="A0A6F9DR23"/>
<feature type="compositionally biased region" description="Basic and acidic residues" evidence="9">
    <location>
        <begin position="298"/>
        <end position="320"/>
    </location>
</feature>
<evidence type="ECO:0000256" key="2">
    <source>
        <dbReference type="ARBA" id="ARBA00008469"/>
    </source>
</evidence>
<dbReference type="SMART" id="SM00454">
    <property type="entry name" value="SAM"/>
    <property type="match status" value="1"/>
</dbReference>
<dbReference type="CDD" id="cd09578">
    <property type="entry name" value="SAM_Scm"/>
    <property type="match status" value="1"/>
</dbReference>
<feature type="compositionally biased region" description="Polar residues" evidence="9">
    <location>
        <begin position="507"/>
        <end position="525"/>
    </location>
</feature>
<evidence type="ECO:0000256" key="6">
    <source>
        <dbReference type="ARBA" id="ARBA00023163"/>
    </source>
</evidence>
<keyword evidence="3" id="KW-0678">Repressor</keyword>
<accession>A0A6F9DR23</accession>
<feature type="compositionally biased region" description="Polar residues" evidence="9">
    <location>
        <begin position="676"/>
        <end position="688"/>
    </location>
</feature>
<dbReference type="GO" id="GO:0042393">
    <property type="term" value="F:histone binding"/>
    <property type="evidence" value="ECO:0007669"/>
    <property type="project" value="TreeGrafter"/>
</dbReference>
<feature type="compositionally biased region" description="Low complexity" evidence="9">
    <location>
        <begin position="7"/>
        <end position="16"/>
    </location>
</feature>
<feature type="compositionally biased region" description="Basic residues" evidence="9">
    <location>
        <begin position="412"/>
        <end position="427"/>
    </location>
</feature>
<evidence type="ECO:0000256" key="8">
    <source>
        <dbReference type="PROSITE-ProRule" id="PRU00459"/>
    </source>
</evidence>
<keyword evidence="5" id="KW-0805">Transcription regulation</keyword>
<dbReference type="EMBL" id="LR790032">
    <property type="protein sequence ID" value="CAB3265894.1"/>
    <property type="molecule type" value="mRNA"/>
</dbReference>
<reference evidence="11" key="1">
    <citation type="submission" date="2020-04" db="EMBL/GenBank/DDBJ databases">
        <authorList>
            <person name="Neveu A P."/>
        </authorList>
    </citation>
    <scope>NUCLEOTIDE SEQUENCE</scope>
    <source>
        <tissue evidence="11">Whole embryo</tissue>
    </source>
</reference>
<evidence type="ECO:0000256" key="9">
    <source>
        <dbReference type="SAM" id="MobiDB-lite"/>
    </source>
</evidence>